<keyword evidence="3" id="KW-1185">Reference proteome</keyword>
<sequence length="112" mass="12167">MWRAAICVTAALSWGRLGGGVQGPSEFTDFLTVLISRVENRGRTPSGPPPRVWRSSCDPTTALLGLGPAAYAINVIVRAPRGVTEMANFSRGYRFQRLPLELGFRGFLAAYP</sequence>
<gene>
    <name evidence="2" type="ORF">B0H64DRAFT_377190</name>
</gene>
<comment type="caution">
    <text evidence="2">The sequence shown here is derived from an EMBL/GenBank/DDBJ whole genome shotgun (WGS) entry which is preliminary data.</text>
</comment>
<reference evidence="2" key="2">
    <citation type="submission" date="2023-06" db="EMBL/GenBank/DDBJ databases">
        <authorList>
            <consortium name="Lawrence Berkeley National Laboratory"/>
            <person name="Haridas S."/>
            <person name="Hensen N."/>
            <person name="Bonometti L."/>
            <person name="Westerberg I."/>
            <person name="Brannstrom I.O."/>
            <person name="Guillou S."/>
            <person name="Cros-Aarteil S."/>
            <person name="Calhoun S."/>
            <person name="Kuo A."/>
            <person name="Mondo S."/>
            <person name="Pangilinan J."/>
            <person name="Riley R."/>
            <person name="Labutti K."/>
            <person name="Andreopoulos B."/>
            <person name="Lipzen A."/>
            <person name="Chen C."/>
            <person name="Yanf M."/>
            <person name="Daum C."/>
            <person name="Ng V."/>
            <person name="Clum A."/>
            <person name="Steindorff A."/>
            <person name="Ohm R."/>
            <person name="Martin F."/>
            <person name="Silar P."/>
            <person name="Natvig D."/>
            <person name="Lalanne C."/>
            <person name="Gautier V."/>
            <person name="Ament-Velasquez S.L."/>
            <person name="Kruys A."/>
            <person name="Hutchinson M.I."/>
            <person name="Powell A.J."/>
            <person name="Barry K."/>
            <person name="Miller A.N."/>
            <person name="Grigoriev I.V."/>
            <person name="Debuchy R."/>
            <person name="Gladieux P."/>
            <person name="Thoren M.H."/>
            <person name="Johannesson H."/>
        </authorList>
    </citation>
    <scope>NUCLEOTIDE SEQUENCE</scope>
    <source>
        <strain evidence="2">CBS 168.71</strain>
    </source>
</reference>
<evidence type="ECO:0000313" key="3">
    <source>
        <dbReference type="Proteomes" id="UP001278766"/>
    </source>
</evidence>
<dbReference type="EMBL" id="JAUEPN010000007">
    <property type="protein sequence ID" value="KAK3292692.1"/>
    <property type="molecule type" value="Genomic_DNA"/>
</dbReference>
<feature type="signal peptide" evidence="1">
    <location>
        <begin position="1"/>
        <end position="20"/>
    </location>
</feature>
<accession>A0AAE0HA58</accession>
<evidence type="ECO:0008006" key="4">
    <source>
        <dbReference type="Google" id="ProtNLM"/>
    </source>
</evidence>
<evidence type="ECO:0000313" key="2">
    <source>
        <dbReference type="EMBL" id="KAK3292692.1"/>
    </source>
</evidence>
<reference evidence="2" key="1">
    <citation type="journal article" date="2023" name="Mol. Phylogenet. Evol.">
        <title>Genome-scale phylogeny and comparative genomics of the fungal order Sordariales.</title>
        <authorList>
            <person name="Hensen N."/>
            <person name="Bonometti L."/>
            <person name="Westerberg I."/>
            <person name="Brannstrom I.O."/>
            <person name="Guillou S."/>
            <person name="Cros-Aarteil S."/>
            <person name="Calhoun S."/>
            <person name="Haridas S."/>
            <person name="Kuo A."/>
            <person name="Mondo S."/>
            <person name="Pangilinan J."/>
            <person name="Riley R."/>
            <person name="LaButti K."/>
            <person name="Andreopoulos B."/>
            <person name="Lipzen A."/>
            <person name="Chen C."/>
            <person name="Yan M."/>
            <person name="Daum C."/>
            <person name="Ng V."/>
            <person name="Clum A."/>
            <person name="Steindorff A."/>
            <person name="Ohm R.A."/>
            <person name="Martin F."/>
            <person name="Silar P."/>
            <person name="Natvig D.O."/>
            <person name="Lalanne C."/>
            <person name="Gautier V."/>
            <person name="Ament-Velasquez S.L."/>
            <person name="Kruys A."/>
            <person name="Hutchinson M.I."/>
            <person name="Powell A.J."/>
            <person name="Barry K."/>
            <person name="Miller A.N."/>
            <person name="Grigoriev I.V."/>
            <person name="Debuchy R."/>
            <person name="Gladieux P."/>
            <person name="Hiltunen Thoren M."/>
            <person name="Johannesson H."/>
        </authorList>
    </citation>
    <scope>NUCLEOTIDE SEQUENCE</scope>
    <source>
        <strain evidence="2">CBS 168.71</strain>
    </source>
</reference>
<protein>
    <recommendedName>
        <fullName evidence="4">Secreted protein</fullName>
    </recommendedName>
</protein>
<name>A0AAE0HA58_9PEZI</name>
<dbReference type="RefSeq" id="XP_062656206.1">
    <property type="nucleotide sequence ID" value="XM_062802520.1"/>
</dbReference>
<evidence type="ECO:0000256" key="1">
    <source>
        <dbReference type="SAM" id="SignalP"/>
    </source>
</evidence>
<keyword evidence="1" id="KW-0732">Signal</keyword>
<dbReference type="GeneID" id="87839468"/>
<organism evidence="2 3">
    <name type="scientific">Chaetomium fimeti</name>
    <dbReference type="NCBI Taxonomy" id="1854472"/>
    <lineage>
        <taxon>Eukaryota</taxon>
        <taxon>Fungi</taxon>
        <taxon>Dikarya</taxon>
        <taxon>Ascomycota</taxon>
        <taxon>Pezizomycotina</taxon>
        <taxon>Sordariomycetes</taxon>
        <taxon>Sordariomycetidae</taxon>
        <taxon>Sordariales</taxon>
        <taxon>Chaetomiaceae</taxon>
        <taxon>Chaetomium</taxon>
    </lineage>
</organism>
<proteinExistence type="predicted"/>
<feature type="chain" id="PRO_5042177064" description="Secreted protein" evidence="1">
    <location>
        <begin position="21"/>
        <end position="112"/>
    </location>
</feature>
<dbReference type="AlphaFoldDB" id="A0AAE0HA58"/>
<dbReference type="Proteomes" id="UP001278766">
    <property type="component" value="Unassembled WGS sequence"/>
</dbReference>